<protein>
    <recommendedName>
        <fullName evidence="3">Ribosomal protein S4</fullName>
    </recommendedName>
</protein>
<name>A0AAV7ZQC4_9EUKA</name>
<comment type="caution">
    <text evidence="1">The sequence shown here is derived from an EMBL/GenBank/DDBJ whole genome shotgun (WGS) entry which is preliminary data.</text>
</comment>
<proteinExistence type="predicted"/>
<evidence type="ECO:0000313" key="2">
    <source>
        <dbReference type="Proteomes" id="UP001146793"/>
    </source>
</evidence>
<evidence type="ECO:0000313" key="1">
    <source>
        <dbReference type="EMBL" id="KAJ3443314.1"/>
    </source>
</evidence>
<sequence>MENRKVHTSTNFGIDRNLLNERKRKDNGIGVVDYTNRRRDHVAKKLRTNATNEQVVMNKRKKKQSYFPKNKKVEKINQSCQLSHLKMNSKKKVNYQKKKNSNKSLKLQKPEPPQIEFNVYGIFNENKIVQKLEQKIVNQKIKQDLLVNSMDFLQTQKRDLKYELKKLKQLYKLTYNKEYVAEMTKDKKGTTNYNSDSIRMPKIQIGSTRKSLVTTLKHDQLTIVKSQNEPFQQEQFIFKKENRISQKIDFDSLLVKLRILIKIGCHILYLKKGIGSTRANNTKIKSLKRIQKQIKYEILLGKNQLKDKFNLNSLDNFVNISNDHISNQFLNVKIKGEKVPFNEDLNACKLHPMKISQNPNHKNEKQSYDAEVLDNLIEVFQTDNDVTNLQF</sequence>
<organism evidence="1 2">
    <name type="scientific">Anaeramoeba flamelloides</name>
    <dbReference type="NCBI Taxonomy" id="1746091"/>
    <lineage>
        <taxon>Eukaryota</taxon>
        <taxon>Metamonada</taxon>
        <taxon>Anaeramoebidae</taxon>
        <taxon>Anaeramoeba</taxon>
    </lineage>
</organism>
<dbReference type="AlphaFoldDB" id="A0AAV7ZQC4"/>
<gene>
    <name evidence="1" type="ORF">M0812_09148</name>
</gene>
<dbReference type="Proteomes" id="UP001146793">
    <property type="component" value="Unassembled WGS sequence"/>
</dbReference>
<evidence type="ECO:0008006" key="3">
    <source>
        <dbReference type="Google" id="ProtNLM"/>
    </source>
</evidence>
<reference evidence="1" key="1">
    <citation type="submission" date="2022-08" db="EMBL/GenBank/DDBJ databases">
        <title>Novel sulphate-reducing endosymbionts in the free-living metamonad Anaeramoeba.</title>
        <authorList>
            <person name="Jerlstrom-Hultqvist J."/>
            <person name="Cepicka I."/>
            <person name="Gallot-Lavallee L."/>
            <person name="Salas-Leiva D."/>
            <person name="Curtis B.A."/>
            <person name="Zahonova K."/>
            <person name="Pipaliya S."/>
            <person name="Dacks J."/>
            <person name="Roger A.J."/>
        </authorList>
    </citation>
    <scope>NUCLEOTIDE SEQUENCE</scope>
    <source>
        <strain evidence="1">Busselton2</strain>
    </source>
</reference>
<dbReference type="EMBL" id="JANTQA010000023">
    <property type="protein sequence ID" value="KAJ3443314.1"/>
    <property type="molecule type" value="Genomic_DNA"/>
</dbReference>
<accession>A0AAV7ZQC4</accession>